<evidence type="ECO:0000259" key="2">
    <source>
        <dbReference type="Pfam" id="PF01425"/>
    </source>
</evidence>
<dbReference type="AlphaFoldDB" id="A0AA38HB25"/>
<proteinExistence type="predicted"/>
<dbReference type="InterPro" id="IPR036928">
    <property type="entry name" value="AS_sf"/>
</dbReference>
<evidence type="ECO:0000313" key="5">
    <source>
        <dbReference type="Proteomes" id="UP001164286"/>
    </source>
</evidence>
<sequence>MLLSKTLLSVLGLATLAQGLVVPLEVRTTDSINVLSFDSYAKETVFQLGDAHYFSPLTEITASLDNKDALASSAPTPAVVISLTSSASVSTLTAVLAEYASKDDVYTASFLSTVILHSPTSLSIPADTISYLLGKGAETIILKGKLSTASSSSAVKYTSTTGAPAPGPYLAVKAEAGISLYPVYKLEVDPYRTFTAGVYARGDGHEALGRVTTESGDPWVPVPSRLYTLYSGKPLAGQRLAVKDIYDVKGVQTAAGNRAFAEIYPVASVNAPAVQKLLDLGAVIVGKTKTAQFASGASTNDVTLEVQYPFSPRSDLWQSCAASSSGSGCAVAAYDWLDFAIGSDTGGSVRIPAAVSGLYGNRPTSGAITLENVIPISPTFDTLGVLARDPHQWTNILRHWYNGTEANFQSYNSYPKKLIYPTNYMPHGSPEGQAIKEAFITALQTKYGMQRVEVDFPAEIVKGGQNISVVSTASSRINGWYQYSRIARDLIAKYSAANGGRFLPVDTARRANFKTWAANTSQELYDQSLPVIADYRSWFNDEFLSYDNQTCSDSIFVYDVGTGGLPSYREAVLNDGVTAITPFSDPRNNTLNQAQVSPLSGCVDITIPIGQAAYNSSVSLITEYHPVTISLIARAGCDFMLLNMVDELADAGLIKTVKTGRTAY</sequence>
<dbReference type="RefSeq" id="XP_052947600.1">
    <property type="nucleotide sequence ID" value="XM_053091880.1"/>
</dbReference>
<dbReference type="GeneID" id="77731085"/>
<dbReference type="Gene3D" id="3.90.1300.10">
    <property type="entry name" value="Amidase signature (AS) domain"/>
    <property type="match status" value="1"/>
</dbReference>
<evidence type="ECO:0000259" key="3">
    <source>
        <dbReference type="Pfam" id="PF26053"/>
    </source>
</evidence>
<evidence type="ECO:0000256" key="1">
    <source>
        <dbReference type="SAM" id="SignalP"/>
    </source>
</evidence>
<gene>
    <name evidence="4" type="ORF">MKK02DRAFT_42195</name>
</gene>
<organism evidence="4 5">
    <name type="scientific">Dioszegia hungarica</name>
    <dbReference type="NCBI Taxonomy" id="4972"/>
    <lineage>
        <taxon>Eukaryota</taxon>
        <taxon>Fungi</taxon>
        <taxon>Dikarya</taxon>
        <taxon>Basidiomycota</taxon>
        <taxon>Agaricomycotina</taxon>
        <taxon>Tremellomycetes</taxon>
        <taxon>Tremellales</taxon>
        <taxon>Bulleribasidiaceae</taxon>
        <taxon>Dioszegia</taxon>
    </lineage>
</organism>
<dbReference type="Pfam" id="PF01425">
    <property type="entry name" value="Amidase"/>
    <property type="match status" value="1"/>
</dbReference>
<feature type="chain" id="PRO_5041254562" evidence="1">
    <location>
        <begin position="20"/>
        <end position="664"/>
    </location>
</feature>
<dbReference type="InterPro" id="IPR023631">
    <property type="entry name" value="Amidase_dom"/>
</dbReference>
<dbReference type="SUPFAM" id="SSF75304">
    <property type="entry name" value="Amidase signature (AS) enzymes"/>
    <property type="match status" value="1"/>
</dbReference>
<dbReference type="PANTHER" id="PTHR46310:SF7">
    <property type="entry name" value="AMIDASE 1"/>
    <property type="match status" value="1"/>
</dbReference>
<name>A0AA38HB25_9TREE</name>
<dbReference type="Pfam" id="PF26053">
    <property type="entry name" value="DUF8016"/>
    <property type="match status" value="1"/>
</dbReference>
<keyword evidence="1" id="KW-0732">Signal</keyword>
<dbReference type="EMBL" id="JAKWFO010000003">
    <property type="protein sequence ID" value="KAI9637823.1"/>
    <property type="molecule type" value="Genomic_DNA"/>
</dbReference>
<feature type="domain" description="Scytalone dehydratase-like protein Arp1 N-terminal" evidence="3">
    <location>
        <begin position="63"/>
        <end position="184"/>
    </location>
</feature>
<accession>A0AA38HB25</accession>
<protein>
    <submittedName>
        <fullName evidence="4">Amidase signature domain-containing protein</fullName>
    </submittedName>
</protein>
<comment type="caution">
    <text evidence="4">The sequence shown here is derived from an EMBL/GenBank/DDBJ whole genome shotgun (WGS) entry which is preliminary data.</text>
</comment>
<dbReference type="Proteomes" id="UP001164286">
    <property type="component" value="Unassembled WGS sequence"/>
</dbReference>
<dbReference type="PANTHER" id="PTHR46310">
    <property type="entry name" value="AMIDASE 1"/>
    <property type="match status" value="1"/>
</dbReference>
<evidence type="ECO:0000313" key="4">
    <source>
        <dbReference type="EMBL" id="KAI9637823.1"/>
    </source>
</evidence>
<reference evidence="4" key="1">
    <citation type="journal article" date="2022" name="G3 (Bethesda)">
        <title>High quality genome of the basidiomycete yeast Dioszegia hungarica PDD-24b-2 isolated from cloud water.</title>
        <authorList>
            <person name="Jarrige D."/>
            <person name="Haridas S."/>
            <person name="Bleykasten-Grosshans C."/>
            <person name="Joly M."/>
            <person name="Nadalig T."/>
            <person name="Sancelme M."/>
            <person name="Vuilleumier S."/>
            <person name="Grigoriev I.V."/>
            <person name="Amato P."/>
            <person name="Bringel F."/>
        </authorList>
    </citation>
    <scope>NUCLEOTIDE SEQUENCE</scope>
    <source>
        <strain evidence="4">PDD-24b-2</strain>
    </source>
</reference>
<feature type="domain" description="Amidase" evidence="2">
    <location>
        <begin position="231"/>
        <end position="410"/>
    </location>
</feature>
<keyword evidence="5" id="KW-1185">Reference proteome</keyword>
<feature type="signal peptide" evidence="1">
    <location>
        <begin position="1"/>
        <end position="19"/>
    </location>
</feature>
<dbReference type="InterPro" id="IPR058329">
    <property type="entry name" value="Arp1_N"/>
</dbReference>